<dbReference type="Proteomes" id="UP000001861">
    <property type="component" value="Unassembled WGS sequence"/>
</dbReference>
<comment type="caution">
    <text evidence="2">The sequence shown here is derived from an EMBL/GenBank/DDBJ whole genome shotgun (WGS) entry which is preliminary data.</text>
</comment>
<dbReference type="eggNOG" id="ENOG502SDW7">
    <property type="taxonomic scope" value="Eukaryota"/>
</dbReference>
<gene>
    <name evidence="2" type="ORF">CC1G_03849</name>
</gene>
<keyword evidence="3" id="KW-1185">Reference proteome</keyword>
<feature type="compositionally biased region" description="Low complexity" evidence="1">
    <location>
        <begin position="20"/>
        <end position="37"/>
    </location>
</feature>
<evidence type="ECO:0000313" key="3">
    <source>
        <dbReference type="Proteomes" id="UP000001861"/>
    </source>
</evidence>
<organism evidence="2 3">
    <name type="scientific">Coprinopsis cinerea (strain Okayama-7 / 130 / ATCC MYA-4618 / FGSC 9003)</name>
    <name type="common">Inky cap fungus</name>
    <name type="synonym">Hormographiella aspergillata</name>
    <dbReference type="NCBI Taxonomy" id="240176"/>
    <lineage>
        <taxon>Eukaryota</taxon>
        <taxon>Fungi</taxon>
        <taxon>Dikarya</taxon>
        <taxon>Basidiomycota</taxon>
        <taxon>Agaricomycotina</taxon>
        <taxon>Agaricomycetes</taxon>
        <taxon>Agaricomycetidae</taxon>
        <taxon>Agaricales</taxon>
        <taxon>Agaricineae</taxon>
        <taxon>Psathyrellaceae</taxon>
        <taxon>Coprinopsis</taxon>
    </lineage>
</organism>
<dbReference type="STRING" id="240176.A8NGY8"/>
<feature type="region of interest" description="Disordered" evidence="1">
    <location>
        <begin position="241"/>
        <end position="322"/>
    </location>
</feature>
<dbReference type="AlphaFoldDB" id="A8NGY8"/>
<feature type="compositionally biased region" description="Acidic residues" evidence="1">
    <location>
        <begin position="585"/>
        <end position="601"/>
    </location>
</feature>
<feature type="region of interest" description="Disordered" evidence="1">
    <location>
        <begin position="117"/>
        <end position="225"/>
    </location>
</feature>
<feature type="compositionally biased region" description="Low complexity" evidence="1">
    <location>
        <begin position="130"/>
        <end position="146"/>
    </location>
</feature>
<feature type="compositionally biased region" description="Basic and acidic residues" evidence="1">
    <location>
        <begin position="620"/>
        <end position="629"/>
    </location>
</feature>
<evidence type="ECO:0000313" key="2">
    <source>
        <dbReference type="EMBL" id="EAU88177.1"/>
    </source>
</evidence>
<evidence type="ECO:0000256" key="1">
    <source>
        <dbReference type="SAM" id="MobiDB-lite"/>
    </source>
</evidence>
<proteinExistence type="predicted"/>
<protein>
    <submittedName>
        <fullName evidence="2">Uncharacterized protein</fullName>
    </submittedName>
</protein>
<dbReference type="InParanoid" id="A8NGY8"/>
<sequence>MTAAISQPRSGILLQQQDWPSSSSAASSTPSSTADSSLISLTPASTPTVPAAFRQPSPPTSRKIRFAPLPDPRRAVLIDENGAEVPIPFGEDATQIPSCPVSPAVAPVDLLAHDTSSLSSFGSSKRNSDTDPSTTPGTTTPASTPSEYDNSRPGSPSLAPIPLPPLLPSKVQPLPNSQWPRSKGLSLLRPFKRSSGSPSSSSNTLTPTPSIDRTANGNSGRKGISTEEILTLGTINLFRASSRESSKSSDSGAGWSLTRWASTGGGNQPIKQWGAPLTRSESSQSTQSYRSKTASLLSGLRPSTAPSRSKPSSMTKRGGTRMLNGRVYGGRRLNPNANLFANAPDTEPEFVEWGYGGMGSVRGAKSAGAASRWERLHGSSQDEDLEDGGGMAWVKKRKEEREKKAREEREAKEKAEKEAAAKEAGAGAVSDSGEPPGDDTSTAPPPIPNAVSESSAPTPRASTPDASISNINPLAKASSISVNTHHSASTAVPASPTLSPTREVASLTNHVPAEDDHVFTTMAVPMPRPHRPRSNTRDGRDGLVQPICSPASDVEEKGFHFDVQVVSQSRDSSTDSDSETSSSDSENDDDDEEEDEDEEEVQQQAAMVIGAGMEKISRHRTAEVDHYHS</sequence>
<name>A8NGY8_COPC7</name>
<feature type="compositionally biased region" description="Low complexity" evidence="1">
    <location>
        <begin position="278"/>
        <end position="291"/>
    </location>
</feature>
<dbReference type="OrthoDB" id="3363386at2759"/>
<feature type="compositionally biased region" description="Polar residues" evidence="1">
    <location>
        <begin position="1"/>
        <end position="19"/>
    </location>
</feature>
<dbReference type="GeneID" id="6010130"/>
<feature type="compositionally biased region" description="Polar residues" evidence="1">
    <location>
        <begin position="304"/>
        <end position="315"/>
    </location>
</feature>
<accession>A8NGY8</accession>
<feature type="compositionally biased region" description="Polar residues" evidence="1">
    <location>
        <begin position="38"/>
        <end position="48"/>
    </location>
</feature>
<feature type="compositionally biased region" description="Low complexity" evidence="1">
    <location>
        <begin position="194"/>
        <end position="210"/>
    </location>
</feature>
<dbReference type="VEuPathDB" id="FungiDB:CC1G_03849"/>
<feature type="region of interest" description="Disordered" evidence="1">
    <location>
        <begin position="1"/>
        <end position="70"/>
    </location>
</feature>
<dbReference type="KEGG" id="cci:CC1G_03849"/>
<feature type="compositionally biased region" description="Polar residues" evidence="1">
    <location>
        <begin position="451"/>
        <end position="500"/>
    </location>
</feature>
<dbReference type="OMA" id="KGTRMLN"/>
<dbReference type="EMBL" id="AACS02000002">
    <property type="protein sequence ID" value="EAU88177.1"/>
    <property type="molecule type" value="Genomic_DNA"/>
</dbReference>
<feature type="compositionally biased region" description="Basic and acidic residues" evidence="1">
    <location>
        <begin position="397"/>
        <end position="421"/>
    </location>
</feature>
<feature type="region of interest" description="Disordered" evidence="1">
    <location>
        <begin position="368"/>
        <end position="629"/>
    </location>
</feature>
<reference evidence="2 3" key="1">
    <citation type="journal article" date="2010" name="Proc. Natl. Acad. Sci. U.S.A.">
        <title>Insights into evolution of multicellular fungi from the assembled chromosomes of the mushroom Coprinopsis cinerea (Coprinus cinereus).</title>
        <authorList>
            <person name="Stajich J.E."/>
            <person name="Wilke S.K."/>
            <person name="Ahren D."/>
            <person name="Au C.H."/>
            <person name="Birren B.W."/>
            <person name="Borodovsky M."/>
            <person name="Burns C."/>
            <person name="Canback B."/>
            <person name="Casselton L.A."/>
            <person name="Cheng C.K."/>
            <person name="Deng J."/>
            <person name="Dietrich F.S."/>
            <person name="Fargo D.C."/>
            <person name="Farman M.L."/>
            <person name="Gathman A.C."/>
            <person name="Goldberg J."/>
            <person name="Guigo R."/>
            <person name="Hoegger P.J."/>
            <person name="Hooker J.B."/>
            <person name="Huggins A."/>
            <person name="James T.Y."/>
            <person name="Kamada T."/>
            <person name="Kilaru S."/>
            <person name="Kodira C."/>
            <person name="Kues U."/>
            <person name="Kupfer D."/>
            <person name="Kwan H.S."/>
            <person name="Lomsadze A."/>
            <person name="Li W."/>
            <person name="Lilly W.W."/>
            <person name="Ma L.J."/>
            <person name="Mackey A.J."/>
            <person name="Manning G."/>
            <person name="Martin F."/>
            <person name="Muraguchi H."/>
            <person name="Natvig D.O."/>
            <person name="Palmerini H."/>
            <person name="Ramesh M.A."/>
            <person name="Rehmeyer C.J."/>
            <person name="Roe B.A."/>
            <person name="Shenoy N."/>
            <person name="Stanke M."/>
            <person name="Ter-Hovhannisyan V."/>
            <person name="Tunlid A."/>
            <person name="Velagapudi R."/>
            <person name="Vision T.J."/>
            <person name="Zeng Q."/>
            <person name="Zolan M.E."/>
            <person name="Pukkila P.J."/>
        </authorList>
    </citation>
    <scope>NUCLEOTIDE SEQUENCE [LARGE SCALE GENOMIC DNA]</scope>
    <source>
        <strain evidence="3">Okayama-7 / 130 / ATCC MYA-4618 / FGSC 9003</strain>
    </source>
</reference>
<dbReference type="RefSeq" id="XP_001833632.1">
    <property type="nucleotide sequence ID" value="XM_001833580.1"/>
</dbReference>